<keyword evidence="5" id="KW-0998">Cell outer membrane</keyword>
<evidence type="ECO:0000313" key="7">
    <source>
        <dbReference type="EMBL" id="MCY6370979.1"/>
    </source>
</evidence>
<dbReference type="RefSeq" id="WP_268049819.1">
    <property type="nucleotide sequence ID" value="NZ_JAPQES010000003.1"/>
</dbReference>
<dbReference type="EMBL" id="JAPQES010000003">
    <property type="protein sequence ID" value="MCY6370979.1"/>
    <property type="molecule type" value="Genomic_DNA"/>
</dbReference>
<sequence length="498" mass="56369">MKKKSIFKMLSLGFASIFVGGAVLSVSAAPSKGVLSLTKEQAVQLSIKNSNNMKRLDTGMDTLDRKFKKYKKLSQEAEEAMDGFEDYKDAYKKINSDEFKEQSKKLVDAVEGYNEAEKTLKELQEKLASLPEGTPEEVIAQIKAGIAQAQGVMKYIENEIKPATIDDMREKYAEMETQLAEFNAAKAKLIATGLADKDTGKPKNLTAKEEYNFFIMPKDIGWYTVQCMIEKTVKKKEVANVMADVMIKEAYDNLLYAQEGYKLKKQLYDRMLKGYNDLVKTCEVGQASELQKNLTKIELDKTKLELDKLSRDIENGEIQFKNALGVNLSREIQLIDTLNMDVKAPLSYEKYLSSALGTRSEIFDADVDLKEKKRTMDILKDYFDDEDYEYMNAQKALDEAQLALDEAKKDVEENMQNAYLNVIHKKGQIDLASKNLEKAKQQLDSALKAYKLGTKPVSLTWDAELGLNKAKMDYNTAVRNYNIALYKLEKASKIGPAY</sequence>
<feature type="coiled-coil region" evidence="6">
    <location>
        <begin position="287"/>
        <end position="319"/>
    </location>
</feature>
<proteinExistence type="predicted"/>
<evidence type="ECO:0000256" key="2">
    <source>
        <dbReference type="ARBA" id="ARBA00022452"/>
    </source>
</evidence>
<dbReference type="PANTHER" id="PTHR30026:SF20">
    <property type="entry name" value="OUTER MEMBRANE PROTEIN TOLC"/>
    <property type="match status" value="1"/>
</dbReference>
<dbReference type="Gene3D" id="1.20.1600.10">
    <property type="entry name" value="Outer membrane efflux proteins (OEP)"/>
    <property type="match status" value="2"/>
</dbReference>
<dbReference type="PANTHER" id="PTHR30026">
    <property type="entry name" value="OUTER MEMBRANE PROTEIN TOLC"/>
    <property type="match status" value="1"/>
</dbReference>
<feature type="coiled-coil region" evidence="6">
    <location>
        <begin position="60"/>
        <end position="133"/>
    </location>
</feature>
<evidence type="ECO:0000256" key="5">
    <source>
        <dbReference type="ARBA" id="ARBA00023237"/>
    </source>
</evidence>
<accession>A0ABT4CSM7</accession>
<keyword evidence="3" id="KW-0812">Transmembrane</keyword>
<evidence type="ECO:0000256" key="3">
    <source>
        <dbReference type="ARBA" id="ARBA00022692"/>
    </source>
</evidence>
<protein>
    <submittedName>
        <fullName evidence="7">TolC family protein</fullName>
    </submittedName>
</protein>
<gene>
    <name evidence="7" type="ORF">OXH55_10080</name>
</gene>
<evidence type="ECO:0000256" key="1">
    <source>
        <dbReference type="ARBA" id="ARBA00004442"/>
    </source>
</evidence>
<dbReference type="Proteomes" id="UP001079657">
    <property type="component" value="Unassembled WGS sequence"/>
</dbReference>
<evidence type="ECO:0000256" key="4">
    <source>
        <dbReference type="ARBA" id="ARBA00023136"/>
    </source>
</evidence>
<feature type="coiled-coil region" evidence="6">
    <location>
        <begin position="390"/>
        <end position="449"/>
    </location>
</feature>
<organism evidence="7 8">
    <name type="scientific">Clostridium ganghwense</name>
    <dbReference type="NCBI Taxonomy" id="312089"/>
    <lineage>
        <taxon>Bacteria</taxon>
        <taxon>Bacillati</taxon>
        <taxon>Bacillota</taxon>
        <taxon>Clostridia</taxon>
        <taxon>Eubacteriales</taxon>
        <taxon>Clostridiaceae</taxon>
        <taxon>Clostridium</taxon>
    </lineage>
</organism>
<keyword evidence="8" id="KW-1185">Reference proteome</keyword>
<comment type="subcellular location">
    <subcellularLocation>
        <location evidence="1">Cell outer membrane</location>
    </subcellularLocation>
</comment>
<keyword evidence="6" id="KW-0175">Coiled coil</keyword>
<keyword evidence="4" id="KW-0472">Membrane</keyword>
<keyword evidence="2" id="KW-1134">Transmembrane beta strand</keyword>
<dbReference type="InterPro" id="IPR051906">
    <property type="entry name" value="TolC-like"/>
</dbReference>
<name>A0ABT4CSM7_9CLOT</name>
<feature type="coiled-coil region" evidence="6">
    <location>
        <begin position="165"/>
        <end position="192"/>
    </location>
</feature>
<reference evidence="7" key="1">
    <citation type="submission" date="2022-12" db="EMBL/GenBank/DDBJ databases">
        <authorList>
            <person name="Wang J."/>
        </authorList>
    </citation>
    <scope>NUCLEOTIDE SEQUENCE</scope>
    <source>
        <strain evidence="7">HY-42-06</strain>
    </source>
</reference>
<comment type="caution">
    <text evidence="7">The sequence shown here is derived from an EMBL/GenBank/DDBJ whole genome shotgun (WGS) entry which is preliminary data.</text>
</comment>
<evidence type="ECO:0000313" key="8">
    <source>
        <dbReference type="Proteomes" id="UP001079657"/>
    </source>
</evidence>
<evidence type="ECO:0000256" key="6">
    <source>
        <dbReference type="SAM" id="Coils"/>
    </source>
</evidence>
<dbReference type="SUPFAM" id="SSF56954">
    <property type="entry name" value="Outer membrane efflux proteins (OEP)"/>
    <property type="match status" value="1"/>
</dbReference>